<evidence type="ECO:0000256" key="2">
    <source>
        <dbReference type="PIRSR" id="PIRSR005962-1"/>
    </source>
</evidence>
<dbReference type="Pfam" id="PF01546">
    <property type="entry name" value="Peptidase_M20"/>
    <property type="match status" value="1"/>
</dbReference>
<keyword evidence="2" id="KW-0464">Manganese</keyword>
<organism evidence="4 5">
    <name type="scientific">Duffyella gerundensis</name>
    <dbReference type="NCBI Taxonomy" id="1619313"/>
    <lineage>
        <taxon>Bacteria</taxon>
        <taxon>Pseudomonadati</taxon>
        <taxon>Pseudomonadota</taxon>
        <taxon>Gammaproteobacteria</taxon>
        <taxon>Enterobacterales</taxon>
        <taxon>Erwiniaceae</taxon>
        <taxon>Duffyella</taxon>
    </lineage>
</organism>
<dbReference type="PATRIC" id="fig|1619313.3.peg.1867"/>
<dbReference type="CDD" id="cd03886">
    <property type="entry name" value="M20_Acy1"/>
    <property type="match status" value="1"/>
</dbReference>
<dbReference type="PANTHER" id="PTHR11014">
    <property type="entry name" value="PEPTIDASE M20 FAMILY MEMBER"/>
    <property type="match status" value="1"/>
</dbReference>
<dbReference type="PIRSF" id="PIRSF005962">
    <property type="entry name" value="Pept_M20D_amidohydro"/>
    <property type="match status" value="1"/>
</dbReference>
<dbReference type="InterPro" id="IPR011650">
    <property type="entry name" value="Peptidase_M20_dimer"/>
</dbReference>
<keyword evidence="5" id="KW-1185">Reference proteome</keyword>
<comment type="cofactor">
    <cofactor evidence="2">
        <name>Mn(2+)</name>
        <dbReference type="ChEBI" id="CHEBI:29035"/>
    </cofactor>
    <text evidence="2">The Mn(2+) ion enhances activity.</text>
</comment>
<dbReference type="InterPro" id="IPR017439">
    <property type="entry name" value="Amidohydrolase"/>
</dbReference>
<name>A0A0U5L4E1_9GAMM</name>
<dbReference type="GO" id="GO:0050118">
    <property type="term" value="F:N-acetyldiaminopimelate deacetylase activity"/>
    <property type="evidence" value="ECO:0007669"/>
    <property type="project" value="UniProtKB-ARBA"/>
</dbReference>
<proteinExistence type="predicted"/>
<feature type="binding site" evidence="2">
    <location>
        <position position="127"/>
    </location>
    <ligand>
        <name>Mn(2+)</name>
        <dbReference type="ChEBI" id="CHEBI:29035"/>
        <label>2</label>
    </ligand>
</feature>
<dbReference type="GO" id="GO:0046872">
    <property type="term" value="F:metal ion binding"/>
    <property type="evidence" value="ECO:0007669"/>
    <property type="project" value="UniProtKB-KW"/>
</dbReference>
<dbReference type="SUPFAM" id="SSF55031">
    <property type="entry name" value="Bacterial exopeptidase dimerisation domain"/>
    <property type="match status" value="1"/>
</dbReference>
<dbReference type="Gene3D" id="3.30.70.360">
    <property type="match status" value="1"/>
</dbReference>
<feature type="binding site" evidence="2">
    <location>
        <position position="125"/>
    </location>
    <ligand>
        <name>Mn(2+)</name>
        <dbReference type="ChEBI" id="CHEBI:29035"/>
        <label>2</label>
    </ligand>
</feature>
<dbReference type="PANTHER" id="PTHR11014:SF63">
    <property type="entry name" value="METALLOPEPTIDASE, PUTATIVE (AFU_ORTHOLOGUE AFUA_6G09600)-RELATED"/>
    <property type="match status" value="1"/>
</dbReference>
<dbReference type="Pfam" id="PF07687">
    <property type="entry name" value="M20_dimer"/>
    <property type="match status" value="1"/>
</dbReference>
<sequence length="418" mass="44981">MCRAISARNNFQPPVSVKSDMELSLAIKQRVNAIAPSLVAIRRDIHAHPELGFDTLRTAALVRDELERLGLSPRCGVGRSGVLVDIQGAQPGKTLLLRADMDALPIHEQTGLPFSSRYAGKMHACGHDMHTATLLGVADILSRERQRLCGTVRLIFQPAEETPESGAEAMIADGAADGIAMAITLHNKPELATGEIGLTHGASTASSDEFDVIVRGRSTHAARPHMGSDPIIAAVQMIAQLQTIVARELDPANSAVLTIGHIQGGTTHNIIPDSCLFRGTLRAKSPLTRQHMEQAFHRICQGCAMAMNVQVEIHFQRGVPPLMNDDHLVSQLETILSSQFGKTIVAAPSSSFGAEDFSLFTERVPGCQIHIGSATPGRDDHLHNSDYQPDEQSIAIGTEALARLAFDLLSPSQPQENL</sequence>
<evidence type="ECO:0000313" key="4">
    <source>
        <dbReference type="EMBL" id="CUU24032.1"/>
    </source>
</evidence>
<feature type="binding site" evidence="2">
    <location>
        <position position="383"/>
    </location>
    <ligand>
        <name>Mn(2+)</name>
        <dbReference type="ChEBI" id="CHEBI:29035"/>
        <label>2</label>
    </ligand>
</feature>
<keyword evidence="1 4" id="KW-0378">Hydrolase</keyword>
<accession>A0A0U5L4E1</accession>
<keyword evidence="2" id="KW-0479">Metal-binding</keyword>
<feature type="domain" description="Peptidase M20 dimerisation" evidence="3">
    <location>
        <begin position="209"/>
        <end position="300"/>
    </location>
</feature>
<evidence type="ECO:0000313" key="5">
    <source>
        <dbReference type="Proteomes" id="UP000059419"/>
    </source>
</evidence>
<feature type="binding site" evidence="2">
    <location>
        <position position="186"/>
    </location>
    <ligand>
        <name>Mn(2+)</name>
        <dbReference type="ChEBI" id="CHEBI:29035"/>
        <label>2</label>
    </ligand>
</feature>
<dbReference type="EMBL" id="LN907827">
    <property type="protein sequence ID" value="CUU24032.1"/>
    <property type="molecule type" value="Genomic_DNA"/>
</dbReference>
<feature type="binding site" evidence="2">
    <location>
        <position position="161"/>
    </location>
    <ligand>
        <name>Mn(2+)</name>
        <dbReference type="ChEBI" id="CHEBI:29035"/>
        <label>2</label>
    </ligand>
</feature>
<reference evidence="5" key="1">
    <citation type="submission" date="2015-11" db="EMBL/GenBank/DDBJ databases">
        <authorList>
            <person name="Blom J."/>
        </authorList>
    </citation>
    <scope>NUCLEOTIDE SEQUENCE [LARGE SCALE GENOMIC DNA]</scope>
</reference>
<dbReference type="EC" id="3.5.1.32" evidence="4"/>
<dbReference type="AlphaFoldDB" id="A0A0U5L4E1"/>
<dbReference type="FunFam" id="3.30.70.360:FF:000001">
    <property type="entry name" value="N-acetyldiaminopimelate deacetylase"/>
    <property type="match status" value="1"/>
</dbReference>
<dbReference type="InterPro" id="IPR002933">
    <property type="entry name" value="Peptidase_M20"/>
</dbReference>
<dbReference type="GO" id="GO:0019877">
    <property type="term" value="P:diaminopimelate biosynthetic process"/>
    <property type="evidence" value="ECO:0007669"/>
    <property type="project" value="UniProtKB-ARBA"/>
</dbReference>
<evidence type="ECO:0000256" key="1">
    <source>
        <dbReference type="ARBA" id="ARBA00022801"/>
    </source>
</evidence>
<gene>
    <name evidence="4" type="ORF">EM595_1798</name>
</gene>
<dbReference type="STRING" id="1619313.EM595_1798"/>
<dbReference type="SUPFAM" id="SSF53187">
    <property type="entry name" value="Zn-dependent exopeptidases"/>
    <property type="match status" value="1"/>
</dbReference>
<dbReference type="Gene3D" id="3.40.630.10">
    <property type="entry name" value="Zn peptidases"/>
    <property type="match status" value="1"/>
</dbReference>
<dbReference type="NCBIfam" id="TIGR01891">
    <property type="entry name" value="amidohydrolases"/>
    <property type="match status" value="1"/>
</dbReference>
<dbReference type="InterPro" id="IPR036264">
    <property type="entry name" value="Bact_exopeptidase_dim_dom"/>
</dbReference>
<dbReference type="Proteomes" id="UP000059419">
    <property type="component" value="Chromosome 1"/>
</dbReference>
<dbReference type="GO" id="GO:0047980">
    <property type="term" value="F:hippurate hydrolase activity"/>
    <property type="evidence" value="ECO:0007669"/>
    <property type="project" value="UniProtKB-EC"/>
</dbReference>
<dbReference type="KEGG" id="ege:EM595_1798"/>
<protein>
    <submittedName>
        <fullName evidence="4">N-acyl-L-amino acid amidohydrolase</fullName>
        <ecNumber evidence="4">3.5.1.32</ecNumber>
    </submittedName>
</protein>
<evidence type="ECO:0000259" key="3">
    <source>
        <dbReference type="Pfam" id="PF07687"/>
    </source>
</evidence>